<evidence type="ECO:0000313" key="2">
    <source>
        <dbReference type="Proteomes" id="UP001214094"/>
    </source>
</evidence>
<dbReference type="RefSeq" id="WP_143034323.1">
    <property type="nucleotide sequence ID" value="NZ_CAXURO020000002.1"/>
</dbReference>
<organism evidence="1 2">
    <name type="scientific">Ensifer adhaerens</name>
    <name type="common">Sinorhizobium morelense</name>
    <dbReference type="NCBI Taxonomy" id="106592"/>
    <lineage>
        <taxon>Bacteria</taxon>
        <taxon>Pseudomonadati</taxon>
        <taxon>Pseudomonadota</taxon>
        <taxon>Alphaproteobacteria</taxon>
        <taxon>Hyphomicrobiales</taxon>
        <taxon>Rhizobiaceae</taxon>
        <taxon>Sinorhizobium/Ensifer group</taxon>
        <taxon>Ensifer</taxon>
    </lineage>
</organism>
<accession>A0ABY8HLZ4</accession>
<protein>
    <submittedName>
        <fullName evidence="1">Uncharacterized protein</fullName>
    </submittedName>
</protein>
<evidence type="ECO:0000313" key="1">
    <source>
        <dbReference type="EMBL" id="WFP93141.1"/>
    </source>
</evidence>
<reference evidence="1 2" key="1">
    <citation type="submission" date="2023-03" db="EMBL/GenBank/DDBJ databases">
        <title>Comparative genome and transcriptome analysis combination mining strategies for increasing vitamin B12 production of Ensifer adhaerens strain.</title>
        <authorList>
            <person name="Yongheng L."/>
        </authorList>
    </citation>
    <scope>NUCLEOTIDE SEQUENCE [LARGE SCALE GENOMIC DNA]</scope>
    <source>
        <strain evidence="1 2">Casida A-T305</strain>
        <plasmid evidence="1 2">unnamedA</plasmid>
    </source>
</reference>
<gene>
    <name evidence="1" type="ORF">P4B07_25760</name>
</gene>
<dbReference type="Proteomes" id="UP001214094">
    <property type="component" value="Plasmid unnamedA"/>
</dbReference>
<keyword evidence="2" id="KW-1185">Reference proteome</keyword>
<dbReference type="GeneID" id="29521744"/>
<dbReference type="EMBL" id="CP121309">
    <property type="protein sequence ID" value="WFP93141.1"/>
    <property type="molecule type" value="Genomic_DNA"/>
</dbReference>
<keyword evidence="1" id="KW-0614">Plasmid</keyword>
<geneLocation type="plasmid" evidence="1 2">
    <name>unnamedA</name>
</geneLocation>
<proteinExistence type="predicted"/>
<name>A0ABY8HLZ4_ENSAD</name>
<sequence length="118" mass="12597">MSVAASQPNPTRFKSRPLPLAGALLLFVTAAAASLYYLSGAKEPSSEIAAIAPAVTGAEVDAAMMQSPNFQILFSDGDRGLMVYEGYVYVVRLGDKLPNGRRMIGFQKRDGNWAAVTL</sequence>